<dbReference type="AlphaFoldDB" id="A0A919XAB5"/>
<dbReference type="RefSeq" id="WP_212920898.1">
    <property type="nucleotide sequence ID" value="NZ_BORP01000003.1"/>
</dbReference>
<evidence type="ECO:0000313" key="1">
    <source>
        <dbReference type="EMBL" id="GIO27420.1"/>
    </source>
</evidence>
<keyword evidence="2" id="KW-1185">Reference proteome</keyword>
<evidence type="ECO:0000313" key="2">
    <source>
        <dbReference type="Proteomes" id="UP000676917"/>
    </source>
</evidence>
<protein>
    <submittedName>
        <fullName evidence="1">Uncharacterized protein</fullName>
    </submittedName>
</protein>
<name>A0A919XAB5_9BACI</name>
<dbReference type="EMBL" id="BORP01000003">
    <property type="protein sequence ID" value="GIO27420.1"/>
    <property type="molecule type" value="Genomic_DNA"/>
</dbReference>
<reference evidence="1" key="1">
    <citation type="submission" date="2021-03" db="EMBL/GenBank/DDBJ databases">
        <title>Antimicrobial resistance genes in bacteria isolated from Japanese honey, and their potential for conferring macrolide and lincosamide resistance in the American foulbrood pathogen Paenibacillus larvae.</title>
        <authorList>
            <person name="Okamoto M."/>
            <person name="Kumagai M."/>
            <person name="Kanamori H."/>
            <person name="Takamatsu D."/>
        </authorList>
    </citation>
    <scope>NUCLEOTIDE SEQUENCE</scope>
    <source>
        <strain evidence="1">J43TS3</strain>
    </source>
</reference>
<organism evidence="1 2">
    <name type="scientific">Ornithinibacillus bavariensis</name>
    <dbReference type="NCBI Taxonomy" id="545502"/>
    <lineage>
        <taxon>Bacteria</taxon>
        <taxon>Bacillati</taxon>
        <taxon>Bacillota</taxon>
        <taxon>Bacilli</taxon>
        <taxon>Bacillales</taxon>
        <taxon>Bacillaceae</taxon>
        <taxon>Ornithinibacillus</taxon>
    </lineage>
</organism>
<proteinExistence type="predicted"/>
<accession>A0A919XAB5</accession>
<sequence length="52" mass="6154">MRPICSDPNFMTSYYYCAYDEMCFRTERANARYRRRTDHGDVCDDVAIACPC</sequence>
<dbReference type="Proteomes" id="UP000676917">
    <property type="component" value="Unassembled WGS sequence"/>
</dbReference>
<gene>
    <name evidence="1" type="ORF">J43TS3_20310</name>
</gene>
<comment type="caution">
    <text evidence="1">The sequence shown here is derived from an EMBL/GenBank/DDBJ whole genome shotgun (WGS) entry which is preliminary data.</text>
</comment>